<reference evidence="2 3" key="1">
    <citation type="submission" date="2017-06" db="EMBL/GenBank/DDBJ databases">
        <title>Ant-infecting Ophiocordyceps genomes reveal a high diversity of potential behavioral manipulation genes and a possible major role for enterotoxins.</title>
        <authorList>
            <person name="De Bekker C."/>
            <person name="Evans H.C."/>
            <person name="Brachmann A."/>
            <person name="Hughes D.P."/>
        </authorList>
    </citation>
    <scope>NUCLEOTIDE SEQUENCE [LARGE SCALE GENOMIC DNA]</scope>
    <source>
        <strain evidence="2 3">Map64</strain>
    </source>
</reference>
<dbReference type="OrthoDB" id="3552888at2759"/>
<feature type="signal peptide" evidence="1">
    <location>
        <begin position="1"/>
        <end position="19"/>
    </location>
</feature>
<keyword evidence="3" id="KW-1185">Reference proteome</keyword>
<evidence type="ECO:0000313" key="3">
    <source>
        <dbReference type="Proteomes" id="UP000226192"/>
    </source>
</evidence>
<evidence type="ECO:0000313" key="2">
    <source>
        <dbReference type="EMBL" id="PHH59412.1"/>
    </source>
</evidence>
<gene>
    <name evidence="2" type="ORF">CDD81_3222</name>
</gene>
<proteinExistence type="predicted"/>
<dbReference type="EMBL" id="NJET01000208">
    <property type="protein sequence ID" value="PHH59412.1"/>
    <property type="molecule type" value="Genomic_DNA"/>
</dbReference>
<protein>
    <submittedName>
        <fullName evidence="2">Uncharacterized protein</fullName>
    </submittedName>
</protein>
<accession>A0A2C5XWS0</accession>
<name>A0A2C5XWS0_9HYPO</name>
<evidence type="ECO:0000256" key="1">
    <source>
        <dbReference type="SAM" id="SignalP"/>
    </source>
</evidence>
<feature type="chain" id="PRO_5012474146" evidence="1">
    <location>
        <begin position="20"/>
        <end position="232"/>
    </location>
</feature>
<comment type="caution">
    <text evidence="2">The sequence shown here is derived from an EMBL/GenBank/DDBJ whole genome shotgun (WGS) entry which is preliminary data.</text>
</comment>
<organism evidence="2 3">
    <name type="scientific">Ophiocordyceps australis</name>
    <dbReference type="NCBI Taxonomy" id="1399860"/>
    <lineage>
        <taxon>Eukaryota</taxon>
        <taxon>Fungi</taxon>
        <taxon>Dikarya</taxon>
        <taxon>Ascomycota</taxon>
        <taxon>Pezizomycotina</taxon>
        <taxon>Sordariomycetes</taxon>
        <taxon>Hypocreomycetidae</taxon>
        <taxon>Hypocreales</taxon>
        <taxon>Ophiocordycipitaceae</taxon>
        <taxon>Ophiocordyceps</taxon>
    </lineage>
</organism>
<sequence>MRAGTFTIALSAFASRAFGDFQAPLPGYGVVIPQWEVEMTPGSPRVLLNGTVEQVHHQILQLNPSCVQQDLQNATNATTSNPQQRIFRREQFRYRDSACKKDKMRRNDFCKKQFHAGIVCRRRWKDAHGWAVRKGIKYLRRVKGSPVNGPGPGNCGRVSCSDESAIWWCNDNSDAKTLPTFGKIAQGAEYIVQKCEIWGQVTWLPSFGCQWCVGGQVFHKDNWNVIVKKDKC</sequence>
<keyword evidence="1" id="KW-0732">Signal</keyword>
<dbReference type="STRING" id="1399860.A0A2C5XWS0"/>
<dbReference type="PANTHER" id="PTHR35605">
    <property type="entry name" value="ECP2 EFFECTOR PROTEIN DOMAIN-CONTAINING PROTEIN-RELATED"/>
    <property type="match status" value="1"/>
</dbReference>
<dbReference type="PANTHER" id="PTHR35605:SF1">
    <property type="entry name" value="ECP2 EFFECTOR PROTEIN DOMAIN-CONTAINING PROTEIN-RELATED"/>
    <property type="match status" value="1"/>
</dbReference>
<dbReference type="AlphaFoldDB" id="A0A2C5XWS0"/>
<dbReference type="Proteomes" id="UP000226192">
    <property type="component" value="Unassembled WGS sequence"/>
</dbReference>